<name>A0A368UAW7_9GAMM</name>
<dbReference type="InterPro" id="IPR053721">
    <property type="entry name" value="Fimbrial_Adhesin_Reg"/>
</dbReference>
<keyword evidence="2" id="KW-0804">Transcription</keyword>
<protein>
    <recommendedName>
        <fullName evidence="3">TrfB transcriptional repressor protein domain-containing protein</fullName>
    </recommendedName>
</protein>
<evidence type="ECO:0000256" key="2">
    <source>
        <dbReference type="ARBA" id="ARBA00023163"/>
    </source>
</evidence>
<keyword evidence="1" id="KW-0805">Transcription regulation</keyword>
<evidence type="ECO:0000313" key="4">
    <source>
        <dbReference type="EMBL" id="RCV93677.1"/>
    </source>
</evidence>
<keyword evidence="5" id="KW-1185">Reference proteome</keyword>
<organism evidence="4 5">
    <name type="scientific">Vreelandella rituensis</name>
    <dbReference type="NCBI Taxonomy" id="2282306"/>
    <lineage>
        <taxon>Bacteria</taxon>
        <taxon>Pseudomonadati</taxon>
        <taxon>Pseudomonadota</taxon>
        <taxon>Gammaproteobacteria</taxon>
        <taxon>Oceanospirillales</taxon>
        <taxon>Halomonadaceae</taxon>
        <taxon>Vreelandella</taxon>
    </lineage>
</organism>
<proteinExistence type="predicted"/>
<feature type="domain" description="TrfB transcriptional repressor protein" evidence="3">
    <location>
        <begin position="1"/>
        <end position="61"/>
    </location>
</feature>
<evidence type="ECO:0000313" key="5">
    <source>
        <dbReference type="Proteomes" id="UP000253204"/>
    </source>
</evidence>
<dbReference type="RefSeq" id="WP_114485005.1">
    <property type="nucleotide sequence ID" value="NZ_CBCSHM010000005.1"/>
</dbReference>
<evidence type="ECO:0000256" key="1">
    <source>
        <dbReference type="ARBA" id="ARBA00023015"/>
    </source>
</evidence>
<comment type="caution">
    <text evidence="4">The sequence shown here is derived from an EMBL/GenBank/DDBJ whole genome shotgun (WGS) entry which is preliminary data.</text>
</comment>
<dbReference type="EMBL" id="QPIJ01000001">
    <property type="protein sequence ID" value="RCV93677.1"/>
    <property type="molecule type" value="Genomic_DNA"/>
</dbReference>
<dbReference type="Proteomes" id="UP000253204">
    <property type="component" value="Unassembled WGS sequence"/>
</dbReference>
<sequence>MTPGQFATIAKLIRGDTASPSAQAARLVLVDGLAQAEAMRATGASRNAVYNAVHRYQNAYALICEHFTTGRHKPPTNP</sequence>
<reference evidence="4 5" key="1">
    <citation type="submission" date="2018-07" db="EMBL/GenBank/DDBJ databases">
        <title>Halomonas rutogse sp. nov., isolated from Lake TangqianCo on Tibetan Plateau.</title>
        <authorList>
            <person name="Lu H."/>
            <person name="Xing P."/>
            <person name="Wu Q."/>
        </authorList>
    </citation>
    <scope>NUCLEOTIDE SEQUENCE [LARGE SCALE GENOMIC DNA]</scope>
    <source>
        <strain evidence="4 5">TQ8S</strain>
    </source>
</reference>
<dbReference type="Gene3D" id="1.10.10.2690">
    <property type="match status" value="1"/>
</dbReference>
<dbReference type="InterPro" id="IPR032428">
    <property type="entry name" value="TrfB"/>
</dbReference>
<dbReference type="AlphaFoldDB" id="A0A368UAW7"/>
<gene>
    <name evidence="4" type="ORF">DU506_00540</name>
</gene>
<accession>A0A368UAW7</accession>
<evidence type="ECO:0000259" key="3">
    <source>
        <dbReference type="Pfam" id="PF16509"/>
    </source>
</evidence>
<dbReference type="Pfam" id="PF16509">
    <property type="entry name" value="KORA"/>
    <property type="match status" value="1"/>
</dbReference>